<reference evidence="17" key="1">
    <citation type="submission" date="2016-10" db="EMBL/GenBank/DDBJ databases">
        <authorList>
            <person name="Varghese N."/>
            <person name="Submissions S."/>
        </authorList>
    </citation>
    <scope>NUCLEOTIDE SEQUENCE [LARGE SCALE GENOMIC DNA]</scope>
    <source>
        <strain evidence="17">CGMCC 1.3431</strain>
    </source>
</reference>
<evidence type="ECO:0000256" key="6">
    <source>
        <dbReference type="ARBA" id="ARBA00022692"/>
    </source>
</evidence>
<evidence type="ECO:0000259" key="14">
    <source>
        <dbReference type="Pfam" id="PF00501"/>
    </source>
</evidence>
<keyword evidence="5" id="KW-0436">Ligase</keyword>
<name>A0A1G4S1W7_9CAUL</name>
<dbReference type="InterPro" id="IPR020845">
    <property type="entry name" value="AMP-binding_CS"/>
</dbReference>
<proteinExistence type="inferred from homology"/>
<evidence type="ECO:0000259" key="15">
    <source>
        <dbReference type="Pfam" id="PF13193"/>
    </source>
</evidence>
<comment type="similarity">
    <text evidence="2">Belongs to the ATP-dependent AMP-binding enzyme family.</text>
</comment>
<keyword evidence="11" id="KW-0472">Membrane</keyword>
<evidence type="ECO:0000256" key="12">
    <source>
        <dbReference type="ARBA" id="ARBA00023140"/>
    </source>
</evidence>
<dbReference type="SUPFAM" id="SSF56801">
    <property type="entry name" value="Acetyl-CoA synthetase-like"/>
    <property type="match status" value="1"/>
</dbReference>
<dbReference type="AlphaFoldDB" id="A0A1G4S1W7"/>
<feature type="domain" description="AMP-binding enzyme C-terminal" evidence="15">
    <location>
        <begin position="487"/>
        <end position="555"/>
    </location>
</feature>
<keyword evidence="17" id="KW-1185">Reference proteome</keyword>
<evidence type="ECO:0000256" key="4">
    <source>
        <dbReference type="ARBA" id="ARBA00022475"/>
    </source>
</evidence>
<keyword evidence="4" id="KW-1003">Cell membrane</keyword>
<dbReference type="GO" id="GO:0044539">
    <property type="term" value="P:long-chain fatty acid import into cell"/>
    <property type="evidence" value="ECO:0007669"/>
    <property type="project" value="TreeGrafter"/>
</dbReference>
<dbReference type="NCBIfam" id="NF006134">
    <property type="entry name" value="PRK08279.1"/>
    <property type="match status" value="1"/>
</dbReference>
<dbReference type="Proteomes" id="UP000199150">
    <property type="component" value="Unassembled WGS sequence"/>
</dbReference>
<dbReference type="PROSITE" id="PS00455">
    <property type="entry name" value="AMP_BINDING"/>
    <property type="match status" value="1"/>
</dbReference>
<organism evidence="16 17">
    <name type="scientific">Asticcacaulis taihuensis</name>
    <dbReference type="NCBI Taxonomy" id="260084"/>
    <lineage>
        <taxon>Bacteria</taxon>
        <taxon>Pseudomonadati</taxon>
        <taxon>Pseudomonadota</taxon>
        <taxon>Alphaproteobacteria</taxon>
        <taxon>Caulobacterales</taxon>
        <taxon>Caulobacteraceae</taxon>
        <taxon>Asticcacaulis</taxon>
    </lineage>
</organism>
<dbReference type="Pfam" id="PF00501">
    <property type="entry name" value="AMP-binding"/>
    <property type="match status" value="1"/>
</dbReference>
<keyword evidence="3" id="KW-0813">Transport</keyword>
<evidence type="ECO:0000256" key="5">
    <source>
        <dbReference type="ARBA" id="ARBA00022598"/>
    </source>
</evidence>
<dbReference type="Gene3D" id="3.30.300.30">
    <property type="match status" value="1"/>
</dbReference>
<feature type="domain" description="AMP-dependent synthetase/ligase" evidence="14">
    <location>
        <begin position="39"/>
        <end position="357"/>
    </location>
</feature>
<dbReference type="PANTHER" id="PTHR43107">
    <property type="entry name" value="LONG-CHAIN FATTY ACID TRANSPORT PROTEIN"/>
    <property type="match status" value="1"/>
</dbReference>
<evidence type="ECO:0000256" key="13">
    <source>
        <dbReference type="ARBA" id="ARBA00046271"/>
    </source>
</evidence>
<dbReference type="EMBL" id="FMTS01000003">
    <property type="protein sequence ID" value="SCW63282.1"/>
    <property type="molecule type" value="Genomic_DNA"/>
</dbReference>
<dbReference type="InterPro" id="IPR045851">
    <property type="entry name" value="AMP-bd_C_sf"/>
</dbReference>
<gene>
    <name evidence="16" type="ORF">SAMN02927928_2365</name>
</gene>
<evidence type="ECO:0000256" key="1">
    <source>
        <dbReference type="ARBA" id="ARBA00004651"/>
    </source>
</evidence>
<dbReference type="STRING" id="260084.SAMN02927928_2365"/>
<sequence length="601" mass="67044">MGLAANIKRDFIFMKRLLRILKWVKPVNPDSHDLVCDDFEAVATKWPNNLAVKFEGKSLTYQQLDTMANRYAHWGRQRGLKAGDTVALFLPNRLDYLAIWLGFNKIGVITALINNSLTGAGLAHCINISVASLTIVDQTTRAAFQEIESQIERHQALWVLDLPRESETENCRSLDAALKGVSSVRPDRAFRSGLTAHNIALYIYTSGTTGLPKAAKISNARAQLYMKAFAGLTQMKPNEKVYCVLPLYHATGGLCAVGAALLNGAGVVLKRKFSASQFWSDVRAEGITHIVYIGELCRYLVNSPPAPNPEDETKHKVRMAFGNGMRPEVWDHFKSRFRIKEVMEFYGSTEGNVSLFNLDGHSGAIARVPKMLKKSFNVRLVRFDVESEMPDRQPNGLCYECKPGEIGEAIGQIAGDARHAYSGYADKAASQKKILTDVFKKGDQWFRTGDLMRQDKAGYLYFIDRIGDTFRWKGENVSTSEVAEYSAAAPGVEEAIIYGVPVPNHDGKAGMAAIIAREGFDLKIFKNFVDSKLPVWARPKFVRMLHDVETTGTFKYKKMDLIKVGYDITQTTDPIFVCHGDDYVPLTAEMIEDITTGKLRL</sequence>
<dbReference type="PANTHER" id="PTHR43107:SF15">
    <property type="entry name" value="FATTY ACID TRANSPORT PROTEIN 3, ISOFORM A"/>
    <property type="match status" value="1"/>
</dbReference>
<evidence type="ECO:0000256" key="10">
    <source>
        <dbReference type="ARBA" id="ARBA00023055"/>
    </source>
</evidence>
<dbReference type="GO" id="GO:0004467">
    <property type="term" value="F:long-chain fatty acid-CoA ligase activity"/>
    <property type="evidence" value="ECO:0007669"/>
    <property type="project" value="TreeGrafter"/>
</dbReference>
<protein>
    <submittedName>
        <fullName evidence="16">Fatty-acyl-CoA synthase</fullName>
    </submittedName>
</protein>
<keyword evidence="6" id="KW-0812">Transmembrane</keyword>
<keyword evidence="8" id="KW-0067">ATP-binding</keyword>
<dbReference type="GO" id="GO:0005324">
    <property type="term" value="F:long-chain fatty acid transmembrane transporter activity"/>
    <property type="evidence" value="ECO:0007669"/>
    <property type="project" value="TreeGrafter"/>
</dbReference>
<evidence type="ECO:0000256" key="9">
    <source>
        <dbReference type="ARBA" id="ARBA00022989"/>
    </source>
</evidence>
<dbReference type="InterPro" id="IPR042099">
    <property type="entry name" value="ANL_N_sf"/>
</dbReference>
<dbReference type="InterPro" id="IPR000873">
    <property type="entry name" value="AMP-dep_synth/lig_dom"/>
</dbReference>
<dbReference type="OrthoDB" id="7315605at2"/>
<comment type="subcellular location">
    <subcellularLocation>
        <location evidence="1">Cell membrane</location>
        <topology evidence="1">Multi-pass membrane protein</topology>
    </subcellularLocation>
    <subcellularLocation>
        <location evidence="13">Peroxisome membrane</location>
    </subcellularLocation>
</comment>
<evidence type="ECO:0000256" key="7">
    <source>
        <dbReference type="ARBA" id="ARBA00022741"/>
    </source>
</evidence>
<dbReference type="RefSeq" id="WP_090648048.1">
    <property type="nucleotide sequence ID" value="NZ_CBCRYE010000001.1"/>
</dbReference>
<keyword evidence="7" id="KW-0547">Nucleotide-binding</keyword>
<dbReference type="InterPro" id="IPR025110">
    <property type="entry name" value="AMP-bd_C"/>
</dbReference>
<keyword evidence="9" id="KW-1133">Transmembrane helix</keyword>
<evidence type="ECO:0000313" key="17">
    <source>
        <dbReference type="Proteomes" id="UP000199150"/>
    </source>
</evidence>
<evidence type="ECO:0000256" key="2">
    <source>
        <dbReference type="ARBA" id="ARBA00006432"/>
    </source>
</evidence>
<evidence type="ECO:0000256" key="3">
    <source>
        <dbReference type="ARBA" id="ARBA00022448"/>
    </source>
</evidence>
<keyword evidence="12" id="KW-0576">Peroxisome</keyword>
<evidence type="ECO:0000256" key="11">
    <source>
        <dbReference type="ARBA" id="ARBA00023136"/>
    </source>
</evidence>
<evidence type="ECO:0000313" key="16">
    <source>
        <dbReference type="EMBL" id="SCW63282.1"/>
    </source>
</evidence>
<evidence type="ECO:0000256" key="8">
    <source>
        <dbReference type="ARBA" id="ARBA00022840"/>
    </source>
</evidence>
<dbReference type="Pfam" id="PF13193">
    <property type="entry name" value="AMP-binding_C"/>
    <property type="match status" value="1"/>
</dbReference>
<dbReference type="FunFam" id="3.40.50.12780:FF:000019">
    <property type="entry name" value="Long-chain fatty acid transporter"/>
    <property type="match status" value="1"/>
</dbReference>
<dbReference type="GO" id="GO:0005524">
    <property type="term" value="F:ATP binding"/>
    <property type="evidence" value="ECO:0007669"/>
    <property type="project" value="UniProtKB-KW"/>
</dbReference>
<dbReference type="GO" id="GO:0005886">
    <property type="term" value="C:plasma membrane"/>
    <property type="evidence" value="ECO:0007669"/>
    <property type="project" value="UniProtKB-SubCell"/>
</dbReference>
<keyword evidence="10" id="KW-0445">Lipid transport</keyword>
<dbReference type="Gene3D" id="3.40.50.12780">
    <property type="entry name" value="N-terminal domain of ligase-like"/>
    <property type="match status" value="1"/>
</dbReference>
<accession>A0A1G4S1W7</accession>